<feature type="transmembrane region" description="Helical" evidence="1">
    <location>
        <begin position="62"/>
        <end position="86"/>
    </location>
</feature>
<evidence type="ECO:0000313" key="3">
    <source>
        <dbReference type="Proteomes" id="UP000618579"/>
    </source>
</evidence>
<evidence type="ECO:0000256" key="1">
    <source>
        <dbReference type="SAM" id="Phobius"/>
    </source>
</evidence>
<dbReference type="PANTHER" id="PTHR31446">
    <property type="entry name" value="ACID PHOSPHATASE/VANADIUM-DEPENDENT HALOPEROXIDASE-RELATED PROTEIN"/>
    <property type="match status" value="1"/>
</dbReference>
<comment type="caution">
    <text evidence="2">The sequence shown here is derived from an EMBL/GenBank/DDBJ whole genome shotgun (WGS) entry which is preliminary data.</text>
</comment>
<feature type="transmembrane region" description="Helical" evidence="1">
    <location>
        <begin position="36"/>
        <end position="56"/>
    </location>
</feature>
<feature type="transmembrane region" description="Helical" evidence="1">
    <location>
        <begin position="6"/>
        <end position="24"/>
    </location>
</feature>
<keyword evidence="1" id="KW-0812">Transmembrane</keyword>
<evidence type="ECO:0000313" key="2">
    <source>
        <dbReference type="EMBL" id="NOV00269.1"/>
    </source>
</evidence>
<dbReference type="PANTHER" id="PTHR31446:SF39">
    <property type="entry name" value="ACID PHOSPHATASE_VANADIUM-DEPENDENT HALOPEROXIDASE-RELATED PROTEIN"/>
    <property type="match status" value="1"/>
</dbReference>
<proteinExistence type="predicted"/>
<feature type="transmembrane region" description="Helical" evidence="1">
    <location>
        <begin position="111"/>
        <end position="130"/>
    </location>
</feature>
<accession>A0ABX1ZJK0</accession>
<protein>
    <submittedName>
        <fullName evidence="2">Divergent PAP2 family protein</fullName>
    </submittedName>
</protein>
<gene>
    <name evidence="2" type="ORF">GC097_09610</name>
</gene>
<dbReference type="EMBL" id="WHNZ01000017">
    <property type="protein sequence ID" value="NOV00269.1"/>
    <property type="molecule type" value="Genomic_DNA"/>
</dbReference>
<keyword evidence="3" id="KW-1185">Reference proteome</keyword>
<reference evidence="2 3" key="1">
    <citation type="submission" date="2019-10" db="EMBL/GenBank/DDBJ databases">
        <title>Description of Paenibacillus pedi sp. nov.</title>
        <authorList>
            <person name="Carlier A."/>
            <person name="Qi S."/>
        </authorList>
    </citation>
    <scope>NUCLEOTIDE SEQUENCE [LARGE SCALE GENOMIC DNA]</scope>
    <source>
        <strain evidence="2 3">LMG 31457</strain>
    </source>
</reference>
<name>A0ABX1ZJK0_9BACL</name>
<dbReference type="Proteomes" id="UP000618579">
    <property type="component" value="Unassembled WGS sequence"/>
</dbReference>
<dbReference type="RefSeq" id="WP_171683127.1">
    <property type="nucleotide sequence ID" value="NZ_WHNZ01000017.1"/>
</dbReference>
<dbReference type="Pfam" id="PF02681">
    <property type="entry name" value="DUF212"/>
    <property type="match status" value="1"/>
</dbReference>
<keyword evidence="1" id="KW-1133">Transmembrane helix</keyword>
<organism evidence="2 3">
    <name type="scientific">Paenibacillus planticolens</name>
    <dbReference type="NCBI Taxonomy" id="2654976"/>
    <lineage>
        <taxon>Bacteria</taxon>
        <taxon>Bacillati</taxon>
        <taxon>Bacillota</taxon>
        <taxon>Bacilli</taxon>
        <taxon>Bacillales</taxon>
        <taxon>Paenibacillaceae</taxon>
        <taxon>Paenibacillus</taxon>
    </lineage>
</organism>
<keyword evidence="1" id="KW-0472">Membrane</keyword>
<dbReference type="InterPro" id="IPR003832">
    <property type="entry name" value="DUF212"/>
</dbReference>
<sequence length="134" mass="14436">MLYLFAPFLGWLISGCLKFAINYIKFGSEAKKRIGNGGFPSTHTTIVTTTVALIGLNEGFTSAIFGLGVTFLLIVVIDAIGLRIAVGKHAISINKLNANKALRESMGHTRLEILGGLILGSIIATFLWWLKSSI</sequence>